<dbReference type="PROSITE" id="PS50093">
    <property type="entry name" value="PKD"/>
    <property type="match status" value="1"/>
</dbReference>
<keyword evidence="3" id="KW-0812">Transmembrane</keyword>
<keyword evidence="1" id="KW-0732">Signal</keyword>
<dbReference type="Pfam" id="PF20433">
    <property type="entry name" value="PKAT_KLD"/>
    <property type="match status" value="1"/>
</dbReference>
<reference evidence="5 6" key="1">
    <citation type="submission" date="2019-09" db="EMBL/GenBank/DDBJ databases">
        <title>Bird 10,000 Genomes (B10K) Project - Family phase.</title>
        <authorList>
            <person name="Zhang G."/>
        </authorList>
    </citation>
    <scope>NUCLEOTIDE SEQUENCE [LARGE SCALE GENOMIC DNA]</scope>
    <source>
        <strain evidence="5">B10K-DU-001-43</strain>
        <tissue evidence="5">Muscle</tissue>
    </source>
</reference>
<proteinExistence type="predicted"/>
<dbReference type="OrthoDB" id="8510435at2759"/>
<dbReference type="AlphaFoldDB" id="A0A7L0NFU9"/>
<dbReference type="SUPFAM" id="SSF49299">
    <property type="entry name" value="PKD domain"/>
    <property type="match status" value="1"/>
</dbReference>
<keyword evidence="2" id="KW-0325">Glycoprotein</keyword>
<evidence type="ECO:0000313" key="5">
    <source>
        <dbReference type="EMBL" id="NXK92414.1"/>
    </source>
</evidence>
<feature type="non-terminal residue" evidence="5">
    <location>
        <position position="1"/>
    </location>
</feature>
<keyword evidence="3" id="KW-1133">Transmembrane helix</keyword>
<sequence length="404" mass="45155">STESYGLEITNNGPITTGAQATVQATLSTKNENITSDWYHFNWIYAPLILIEKSEQQFNSLINVTGEFPGTFPVSVWVTPRNCWLCRPVARNVTVLQVTEFITGNLTIAQIEDSRVATQGSSSSSGAVTRISFCLHDPSHYFTSASFVYNWDFGDGVYQITKEPFVYCNCSSMGNRTVHLKVVAEWEQTGSIIHEREVMQKTGDFITALELLDAVKSISVVGSSETHVMENLNLSLRINGTPPLALCWLIKSECIPLEGDKCHLVEISGSCYNLSHTFRAAGHYCLSIRVESGVTMLQTYHGIRVWPTGIHPAFFVLLCLALVSVMLLLVVYTTFRSNTQQKDLVEVADFDFSPMADEHLPHHSESGCGQVCRRLCFLQSSEEDARESQELLRSFYTPVKMYTL</sequence>
<accession>A0A7L0NFU9</accession>
<evidence type="ECO:0000313" key="6">
    <source>
        <dbReference type="Proteomes" id="UP000520463"/>
    </source>
</evidence>
<dbReference type="PANTHER" id="PTHR11861">
    <property type="entry name" value="MELANOCYTE PROTEIN PMEL 17-RELATED"/>
    <property type="match status" value="1"/>
</dbReference>
<keyword evidence="3" id="KW-0472">Membrane</keyword>
<comment type="caution">
    <text evidence="5">The sequence shown here is derived from an EMBL/GenBank/DDBJ whole genome shotgun (WGS) entry which is preliminary data.</text>
</comment>
<dbReference type="GO" id="GO:0005886">
    <property type="term" value="C:plasma membrane"/>
    <property type="evidence" value="ECO:0007669"/>
    <property type="project" value="TreeGrafter"/>
</dbReference>
<dbReference type="InterPro" id="IPR046846">
    <property type="entry name" value="PKAT_KLD"/>
</dbReference>
<name>A0A7L0NFU9_9PASS</name>
<feature type="domain" description="PKD" evidence="4">
    <location>
        <begin position="143"/>
        <end position="182"/>
    </location>
</feature>
<feature type="non-terminal residue" evidence="5">
    <location>
        <position position="404"/>
    </location>
</feature>
<dbReference type="InterPro" id="IPR000601">
    <property type="entry name" value="PKD_dom"/>
</dbReference>
<keyword evidence="6" id="KW-1185">Reference proteome</keyword>
<evidence type="ECO:0000256" key="1">
    <source>
        <dbReference type="ARBA" id="ARBA00022729"/>
    </source>
</evidence>
<protein>
    <submittedName>
        <fullName evidence="5">TM130 protein</fullName>
    </submittedName>
</protein>
<dbReference type="Proteomes" id="UP000520463">
    <property type="component" value="Unassembled WGS sequence"/>
</dbReference>
<dbReference type="PANTHER" id="PTHR11861:SF10">
    <property type="entry name" value="TRANSMEMBRANE PROTEIN 130"/>
    <property type="match status" value="1"/>
</dbReference>
<dbReference type="InterPro" id="IPR045219">
    <property type="entry name" value="PKAT"/>
</dbReference>
<gene>
    <name evidence="5" type="primary">Tmem130</name>
    <name evidence="5" type="ORF">FORRUF_R03253</name>
</gene>
<evidence type="ECO:0000259" key="4">
    <source>
        <dbReference type="PROSITE" id="PS50093"/>
    </source>
</evidence>
<feature type="transmembrane region" description="Helical" evidence="3">
    <location>
        <begin position="313"/>
        <end position="335"/>
    </location>
</feature>
<dbReference type="InterPro" id="IPR035986">
    <property type="entry name" value="PKD_dom_sf"/>
</dbReference>
<evidence type="ECO:0000256" key="2">
    <source>
        <dbReference type="ARBA" id="ARBA00023180"/>
    </source>
</evidence>
<organism evidence="5 6">
    <name type="scientific">Formicarius rufipectus</name>
    <dbReference type="NCBI Taxonomy" id="1118560"/>
    <lineage>
        <taxon>Eukaryota</taxon>
        <taxon>Metazoa</taxon>
        <taxon>Chordata</taxon>
        <taxon>Craniata</taxon>
        <taxon>Vertebrata</taxon>
        <taxon>Euteleostomi</taxon>
        <taxon>Archelosauria</taxon>
        <taxon>Archosauria</taxon>
        <taxon>Dinosauria</taxon>
        <taxon>Saurischia</taxon>
        <taxon>Theropoda</taxon>
        <taxon>Coelurosauria</taxon>
        <taxon>Aves</taxon>
        <taxon>Neognathae</taxon>
        <taxon>Neoaves</taxon>
        <taxon>Telluraves</taxon>
        <taxon>Australaves</taxon>
        <taxon>Passeriformes</taxon>
        <taxon>Formicariidae</taxon>
        <taxon>Formicarius</taxon>
    </lineage>
</organism>
<evidence type="ECO:0000256" key="3">
    <source>
        <dbReference type="SAM" id="Phobius"/>
    </source>
</evidence>
<dbReference type="EMBL" id="VXAU01003269">
    <property type="protein sequence ID" value="NXK92414.1"/>
    <property type="molecule type" value="Genomic_DNA"/>
</dbReference>